<sequence length="135" mass="15651">MMAACPSIVMMRIIRILQLWDIQVIILMRHPHNHNYDQGGDRVRMIEDRLGVRVSNVDSAEHQRQGDHCSLRSLHRTHCILRSCHQSRRREGKQCVHSLLWAFPHPLPPVVPQDLPTAGRCRKAEAERMVGRSQL</sequence>
<dbReference type="EMBL" id="JAHRIQ010035930">
    <property type="protein sequence ID" value="MEQ2232695.1"/>
    <property type="molecule type" value="Genomic_DNA"/>
</dbReference>
<evidence type="ECO:0008006" key="3">
    <source>
        <dbReference type="Google" id="ProtNLM"/>
    </source>
</evidence>
<organism evidence="1 2">
    <name type="scientific">Ilyodon furcidens</name>
    <name type="common">goldbreast splitfin</name>
    <dbReference type="NCBI Taxonomy" id="33524"/>
    <lineage>
        <taxon>Eukaryota</taxon>
        <taxon>Metazoa</taxon>
        <taxon>Chordata</taxon>
        <taxon>Craniata</taxon>
        <taxon>Vertebrata</taxon>
        <taxon>Euteleostomi</taxon>
        <taxon>Actinopterygii</taxon>
        <taxon>Neopterygii</taxon>
        <taxon>Teleostei</taxon>
        <taxon>Neoteleostei</taxon>
        <taxon>Acanthomorphata</taxon>
        <taxon>Ovalentaria</taxon>
        <taxon>Atherinomorphae</taxon>
        <taxon>Cyprinodontiformes</taxon>
        <taxon>Goodeidae</taxon>
        <taxon>Ilyodon</taxon>
    </lineage>
</organism>
<proteinExistence type="predicted"/>
<gene>
    <name evidence="1" type="ORF">ILYODFUR_014099</name>
</gene>
<evidence type="ECO:0000313" key="2">
    <source>
        <dbReference type="Proteomes" id="UP001482620"/>
    </source>
</evidence>
<keyword evidence="2" id="KW-1185">Reference proteome</keyword>
<comment type="caution">
    <text evidence="1">The sequence shown here is derived from an EMBL/GenBank/DDBJ whole genome shotgun (WGS) entry which is preliminary data.</text>
</comment>
<protein>
    <recommendedName>
        <fullName evidence="3">Secreted protein</fullName>
    </recommendedName>
</protein>
<accession>A0ABV0TII2</accession>
<reference evidence="1 2" key="1">
    <citation type="submission" date="2021-06" db="EMBL/GenBank/DDBJ databases">
        <authorList>
            <person name="Palmer J.M."/>
        </authorList>
    </citation>
    <scope>NUCLEOTIDE SEQUENCE [LARGE SCALE GENOMIC DNA]</scope>
    <source>
        <strain evidence="2">if_2019</strain>
        <tissue evidence="1">Muscle</tissue>
    </source>
</reference>
<name>A0ABV0TII2_9TELE</name>
<evidence type="ECO:0000313" key="1">
    <source>
        <dbReference type="EMBL" id="MEQ2232695.1"/>
    </source>
</evidence>
<dbReference type="Proteomes" id="UP001482620">
    <property type="component" value="Unassembled WGS sequence"/>
</dbReference>